<dbReference type="InterPro" id="IPR015943">
    <property type="entry name" value="WD40/YVTN_repeat-like_dom_sf"/>
</dbReference>
<reference evidence="2 3" key="1">
    <citation type="submission" date="2021-02" db="EMBL/GenBank/DDBJ databases">
        <title>Sulfurospirillum tamanensis sp. nov.</title>
        <authorList>
            <person name="Frolova A."/>
            <person name="Merkel A."/>
            <person name="Slobodkin A."/>
        </authorList>
    </citation>
    <scope>NUCLEOTIDE SEQUENCE [LARGE SCALE GENOMIC DNA]</scope>
    <source>
        <strain evidence="2 3">T05b</strain>
    </source>
</reference>
<dbReference type="SMART" id="SM00320">
    <property type="entry name" value="WD40"/>
    <property type="match status" value="4"/>
</dbReference>
<evidence type="ECO:0000256" key="1">
    <source>
        <dbReference type="PROSITE-ProRule" id="PRU00221"/>
    </source>
</evidence>
<dbReference type="InterPro" id="IPR050995">
    <property type="entry name" value="WD-F-box_domain-protein"/>
</dbReference>
<sequence>MKKIGLCLLGIVGLLFGQEVAPSHVFKAQGNVLDIVVQEGRIIAGTDAGSIEVFDLEAKVQETAVVFDGIEDFMGNPLGAKVYSVDVLRNGSTFLAVVQTQGSFRELYIVREGVKERVLDASAQLMIKKAKFISPKQVLLGLMSNELMLYDVQKKATVYRFQINQSHFSDFALNESKTLAVTSDESGEIALVDVMMGEVLQTYKGGNVDNVYKVDFKKERILTAGQDRRGIIYERASGRFERVNADFLIYAGALSPSSILGAWAFTEDNAIAVFDLQTKTQRYTLKGQRSTMNTIVFVDEKTLVSGSDDPYIMLWRLP</sequence>
<accession>A0ABS2WSR5</accession>
<proteinExistence type="predicted"/>
<dbReference type="Gene3D" id="2.130.10.10">
    <property type="entry name" value="YVTN repeat-like/Quinoprotein amine dehydrogenase"/>
    <property type="match status" value="2"/>
</dbReference>
<dbReference type="PROSITE" id="PS50294">
    <property type="entry name" value="WD_REPEATS_REGION"/>
    <property type="match status" value="1"/>
</dbReference>
<dbReference type="InterPro" id="IPR036322">
    <property type="entry name" value="WD40_repeat_dom_sf"/>
</dbReference>
<keyword evidence="1" id="KW-0853">WD repeat</keyword>
<protein>
    <recommendedName>
        <fullName evidence="4">Nitrate reductase</fullName>
    </recommendedName>
</protein>
<name>A0ABS2WSR5_9BACT</name>
<evidence type="ECO:0000313" key="2">
    <source>
        <dbReference type="EMBL" id="MBN2964707.1"/>
    </source>
</evidence>
<reference evidence="3" key="2">
    <citation type="submission" date="2021-02" db="EMBL/GenBank/DDBJ databases">
        <title>Sulfurospirillum tamanensis sp. nov.</title>
        <authorList>
            <person name="Merkel A.Y."/>
        </authorList>
    </citation>
    <scope>NUCLEOTIDE SEQUENCE [LARGE SCALE GENOMIC DNA]</scope>
    <source>
        <strain evidence="3">T05b</strain>
    </source>
</reference>
<keyword evidence="3" id="KW-1185">Reference proteome</keyword>
<organism evidence="2 3">
    <name type="scientific">Sulfurospirillum tamanense</name>
    <dbReference type="NCBI Taxonomy" id="2813362"/>
    <lineage>
        <taxon>Bacteria</taxon>
        <taxon>Pseudomonadati</taxon>
        <taxon>Campylobacterota</taxon>
        <taxon>Epsilonproteobacteria</taxon>
        <taxon>Campylobacterales</taxon>
        <taxon>Sulfurospirillaceae</taxon>
        <taxon>Sulfurospirillum</taxon>
    </lineage>
</organism>
<dbReference type="SUPFAM" id="SSF50978">
    <property type="entry name" value="WD40 repeat-like"/>
    <property type="match status" value="1"/>
</dbReference>
<dbReference type="PANTHER" id="PTHR14604:SF4">
    <property type="entry name" value="F-BOX DOMAIN-CONTAINING PROTEIN"/>
    <property type="match status" value="1"/>
</dbReference>
<dbReference type="EMBL" id="JAFHKK010000016">
    <property type="protein sequence ID" value="MBN2964707.1"/>
    <property type="molecule type" value="Genomic_DNA"/>
</dbReference>
<evidence type="ECO:0008006" key="4">
    <source>
        <dbReference type="Google" id="ProtNLM"/>
    </source>
</evidence>
<reference evidence="2 3" key="3">
    <citation type="submission" date="2021-02" db="EMBL/GenBank/DDBJ databases">
        <authorList>
            <person name="Merkel A.Y."/>
        </authorList>
    </citation>
    <scope>NUCLEOTIDE SEQUENCE [LARGE SCALE GENOMIC DNA]</scope>
    <source>
        <strain evidence="2 3">T05b</strain>
    </source>
</reference>
<evidence type="ECO:0000313" key="3">
    <source>
        <dbReference type="Proteomes" id="UP000703590"/>
    </source>
</evidence>
<dbReference type="PROSITE" id="PS50082">
    <property type="entry name" value="WD_REPEATS_2"/>
    <property type="match status" value="1"/>
</dbReference>
<dbReference type="RefSeq" id="WP_205459258.1">
    <property type="nucleotide sequence ID" value="NZ_JAFHKK010000016.1"/>
</dbReference>
<feature type="repeat" description="WD" evidence="1">
    <location>
        <begin position="285"/>
        <end position="318"/>
    </location>
</feature>
<dbReference type="InterPro" id="IPR001680">
    <property type="entry name" value="WD40_rpt"/>
</dbReference>
<comment type="caution">
    <text evidence="2">The sequence shown here is derived from an EMBL/GenBank/DDBJ whole genome shotgun (WGS) entry which is preliminary data.</text>
</comment>
<gene>
    <name evidence="2" type="ORF">JWV37_07935</name>
</gene>
<dbReference type="PANTHER" id="PTHR14604">
    <property type="entry name" value="WD40 REPEAT PF20"/>
    <property type="match status" value="1"/>
</dbReference>
<dbReference type="Proteomes" id="UP000703590">
    <property type="component" value="Unassembled WGS sequence"/>
</dbReference>